<evidence type="ECO:0000256" key="3">
    <source>
        <dbReference type="ARBA" id="ARBA00022692"/>
    </source>
</evidence>
<keyword evidence="8 10" id="KW-0472">Membrane</keyword>
<dbReference type="Proteomes" id="UP000748756">
    <property type="component" value="Unassembled WGS sequence"/>
</dbReference>
<keyword evidence="13" id="KW-1185">Reference proteome</keyword>
<dbReference type="CDD" id="cd21675">
    <property type="entry name" value="SMP_TEX2"/>
    <property type="match status" value="1"/>
</dbReference>
<feature type="region of interest" description="Disordered" evidence="9">
    <location>
        <begin position="1057"/>
        <end position="1193"/>
    </location>
</feature>
<dbReference type="AlphaFoldDB" id="A0A9P5S574"/>
<keyword evidence="7" id="KW-0446">Lipid-binding</keyword>
<evidence type="ECO:0000313" key="12">
    <source>
        <dbReference type="EMBL" id="KAF9155455.1"/>
    </source>
</evidence>
<keyword evidence="6" id="KW-0445">Lipid transport</keyword>
<feature type="domain" description="SMP-LTD" evidence="11">
    <location>
        <begin position="374"/>
        <end position="564"/>
    </location>
</feature>
<gene>
    <name evidence="12" type="ORF">BG015_009831</name>
</gene>
<organism evidence="12 13">
    <name type="scientific">Linnemannia schmuckeri</name>
    <dbReference type="NCBI Taxonomy" id="64567"/>
    <lineage>
        <taxon>Eukaryota</taxon>
        <taxon>Fungi</taxon>
        <taxon>Fungi incertae sedis</taxon>
        <taxon>Mucoromycota</taxon>
        <taxon>Mortierellomycotina</taxon>
        <taxon>Mortierellomycetes</taxon>
        <taxon>Mortierellales</taxon>
        <taxon>Mortierellaceae</taxon>
        <taxon>Linnemannia</taxon>
    </lineage>
</organism>
<evidence type="ECO:0000256" key="5">
    <source>
        <dbReference type="ARBA" id="ARBA00022989"/>
    </source>
</evidence>
<feature type="transmembrane region" description="Helical" evidence="10">
    <location>
        <begin position="7"/>
        <end position="29"/>
    </location>
</feature>
<evidence type="ECO:0000256" key="7">
    <source>
        <dbReference type="ARBA" id="ARBA00023121"/>
    </source>
</evidence>
<dbReference type="PROSITE" id="PS51847">
    <property type="entry name" value="SMP"/>
    <property type="match status" value="1"/>
</dbReference>
<feature type="region of interest" description="Disordered" evidence="9">
    <location>
        <begin position="694"/>
        <end position="801"/>
    </location>
</feature>
<feature type="region of interest" description="Disordered" evidence="9">
    <location>
        <begin position="62"/>
        <end position="170"/>
    </location>
</feature>
<feature type="compositionally biased region" description="Polar residues" evidence="9">
    <location>
        <begin position="1078"/>
        <end position="1088"/>
    </location>
</feature>
<keyword evidence="5 10" id="KW-1133">Transmembrane helix</keyword>
<evidence type="ECO:0000259" key="11">
    <source>
        <dbReference type="PROSITE" id="PS51847"/>
    </source>
</evidence>
<evidence type="ECO:0000256" key="4">
    <source>
        <dbReference type="ARBA" id="ARBA00022824"/>
    </source>
</evidence>
<keyword evidence="4" id="KW-0256">Endoplasmic reticulum</keyword>
<feature type="compositionally biased region" description="Basic and acidic residues" evidence="9">
    <location>
        <begin position="621"/>
        <end position="632"/>
    </location>
</feature>
<dbReference type="InterPro" id="IPR031468">
    <property type="entry name" value="SMP_LBD"/>
</dbReference>
<dbReference type="PANTHER" id="PTHR13466:SF19">
    <property type="entry name" value="NUCLEUS-VACUOLE JUNCTION PROTEIN 2"/>
    <property type="match status" value="1"/>
</dbReference>
<feature type="compositionally biased region" description="Acidic residues" evidence="9">
    <location>
        <begin position="143"/>
        <end position="165"/>
    </location>
</feature>
<feature type="region of interest" description="Disordered" evidence="9">
    <location>
        <begin position="820"/>
        <end position="880"/>
    </location>
</feature>
<evidence type="ECO:0000256" key="2">
    <source>
        <dbReference type="ARBA" id="ARBA00022448"/>
    </source>
</evidence>
<feature type="region of interest" description="Disordered" evidence="9">
    <location>
        <begin position="911"/>
        <end position="966"/>
    </location>
</feature>
<feature type="compositionally biased region" description="Low complexity" evidence="9">
    <location>
        <begin position="1128"/>
        <end position="1152"/>
    </location>
</feature>
<feature type="compositionally biased region" description="Low complexity" evidence="9">
    <location>
        <begin position="108"/>
        <end position="123"/>
    </location>
</feature>
<sequence length="1193" mass="129479">MHPYLFFYFLGGLTFIPLTLLLVFAVLWIRLPAVDPSLPRPADLPPLHTLQDQIERDIAKGIHSSSSSAGDASSASSLSTPMGLDKNGSIRRRRSALHHRKSDQHLKSQAMSSSSSLVSGAASTNTVSTPARLHKTTVSDSNDNSDDSDSSSDDQDDHGEEDTLADGDSAATLSLKAVAAREPDVLMQADPNLNKEGYVRMTRVPRLGPATESISDYMTNILFQPKNARPKDSYYAVLRYDTLFLYESDQQRDCKSVVPMNLYEVKIFPRNLPDNEVFNKEHPIQIKRKPDAPASTSAQDNGQDEYYIFIHTPVVKEDCVHSAWAASYTPTRYLALLYASKLRKPGTKQKIKDKAQFDPEAIQNHIRIIHSDKHHEHTRWFNSFLGRIFLGVYKTKKIEEIFIQKITRKTLKLKRPSFLGEIKVRSFQVGHSIPYITRTKLHELAPNGELSSEFHLSYRGGVRVEIEVDVGLGLTTLKPVKMTIVLAVLVKSISGMMTLKIKAPPTNRFWIGFQEPPEMDMVIEPIVADKAIKLNMVLTAIESKIKEAMVEAIVLPNMDDTPFFDSHGTGGIFEGDEDISSETAEESDAESMLMGKTGKSGHRKSAGDRRGSVSSFSSEHAPPKLESSERKLSWSSAGTDSDIDPESVPIATTPPSSIYLQQNNSSSTNAVSMTHTTTPIAATMAAKFKRFSQAHFPSKSTESLAEASKLNTKPTVATSIATAIRTSPAGTSHSVNSSNPGKLSSAIPKLNVISDSPESAGPRIFASSPSNGPAKKDSSNSLRRLASLESPASDESESSADIAENVATSTGNDAVYQSLQSTVEPSENKDGAPRQARRTEFDTFPRSNASRGLDVTNGLAVGNGKDINGNSGSGMSSSSSHIGIAGILDGKRSRTNSISGTAMTVQSNLANLFSSERRNKKNQSKGDNSTGDGNSNNNNTDQDTTKATNNNNDHTNDHGRKNSGDSLLSFKAKKDLLLKKITSNSSTNSNQSEEELDGASIKSLSSKFSLDDIRVGGLLSHRRRGSLPAQNGKASQKQTTAATDSSPLHILDQLQEHQEHEQGSPQRQEPGRRGLERSMSSTAVSSPRNVDLYPLGKPFEGSSPSLRFSPTILDDTAGSQPLSATVASSKTTPLTSGSTGSSRSSSSSSSTSRYLQERSQAALGATKAWMKRSLDDRRMSEDDPLLSGKMRLD</sequence>
<accession>A0A9P5S574</accession>
<keyword evidence="2" id="KW-0813">Transport</keyword>
<feature type="compositionally biased region" description="Low complexity" evidence="9">
    <location>
        <begin position="867"/>
        <end position="880"/>
    </location>
</feature>
<dbReference type="GO" id="GO:0015914">
    <property type="term" value="P:phospholipid transport"/>
    <property type="evidence" value="ECO:0007669"/>
    <property type="project" value="TreeGrafter"/>
</dbReference>
<feature type="compositionally biased region" description="Low complexity" evidence="9">
    <location>
        <begin position="925"/>
        <end position="953"/>
    </location>
</feature>
<proteinExistence type="predicted"/>
<feature type="compositionally biased region" description="Polar residues" evidence="9">
    <location>
        <begin position="1117"/>
        <end position="1127"/>
    </location>
</feature>
<evidence type="ECO:0000256" key="10">
    <source>
        <dbReference type="SAM" id="Phobius"/>
    </source>
</evidence>
<evidence type="ECO:0000256" key="6">
    <source>
        <dbReference type="ARBA" id="ARBA00023055"/>
    </source>
</evidence>
<feature type="compositionally biased region" description="Basic residues" evidence="9">
    <location>
        <begin position="89"/>
        <end position="102"/>
    </location>
</feature>
<comment type="caution">
    <text evidence="12">The sequence shown here is derived from an EMBL/GenBank/DDBJ whole genome shotgun (WGS) entry which is preliminary data.</text>
</comment>
<feature type="compositionally biased region" description="Basic and acidic residues" evidence="9">
    <location>
        <begin position="826"/>
        <end position="843"/>
    </location>
</feature>
<dbReference type="GO" id="GO:0032865">
    <property type="term" value="C:ERMES complex"/>
    <property type="evidence" value="ECO:0007669"/>
    <property type="project" value="TreeGrafter"/>
</dbReference>
<evidence type="ECO:0000256" key="8">
    <source>
        <dbReference type="ARBA" id="ARBA00023136"/>
    </source>
</evidence>
<dbReference type="PANTHER" id="PTHR13466">
    <property type="entry name" value="TEX2 PROTEIN-RELATED"/>
    <property type="match status" value="1"/>
</dbReference>
<feature type="compositionally biased region" description="Basic and acidic residues" evidence="9">
    <location>
        <begin position="954"/>
        <end position="963"/>
    </location>
</feature>
<evidence type="ECO:0000256" key="1">
    <source>
        <dbReference type="ARBA" id="ARBA00004586"/>
    </source>
</evidence>
<evidence type="ECO:0000313" key="13">
    <source>
        <dbReference type="Proteomes" id="UP000748756"/>
    </source>
</evidence>
<feature type="compositionally biased region" description="Acidic residues" evidence="9">
    <location>
        <begin position="574"/>
        <end position="589"/>
    </location>
</feature>
<feature type="compositionally biased region" description="Low complexity" evidence="9">
    <location>
        <begin position="64"/>
        <end position="79"/>
    </location>
</feature>
<name>A0A9P5S574_9FUNG</name>
<dbReference type="GO" id="GO:1990456">
    <property type="term" value="P:mitochondrion-endoplasmic reticulum membrane tethering"/>
    <property type="evidence" value="ECO:0007669"/>
    <property type="project" value="TreeGrafter"/>
</dbReference>
<dbReference type="GO" id="GO:0008289">
    <property type="term" value="F:lipid binding"/>
    <property type="evidence" value="ECO:0007669"/>
    <property type="project" value="UniProtKB-KW"/>
</dbReference>
<feature type="compositionally biased region" description="Polar residues" evidence="9">
    <location>
        <begin position="653"/>
        <end position="663"/>
    </location>
</feature>
<evidence type="ECO:0000256" key="9">
    <source>
        <dbReference type="SAM" id="MobiDB-lite"/>
    </source>
</evidence>
<dbReference type="OrthoDB" id="26740at2759"/>
<feature type="region of interest" description="Disordered" evidence="9">
    <location>
        <begin position="565"/>
        <end position="663"/>
    </location>
</feature>
<dbReference type="GO" id="GO:0005789">
    <property type="term" value="C:endoplasmic reticulum membrane"/>
    <property type="evidence" value="ECO:0007669"/>
    <property type="project" value="UniProtKB-SubCell"/>
</dbReference>
<dbReference type="EMBL" id="JAAAUQ010000066">
    <property type="protein sequence ID" value="KAF9155455.1"/>
    <property type="molecule type" value="Genomic_DNA"/>
</dbReference>
<protein>
    <recommendedName>
        <fullName evidence="11">SMP-LTD domain-containing protein</fullName>
    </recommendedName>
</protein>
<feature type="compositionally biased region" description="Basic and acidic residues" evidence="9">
    <location>
        <begin position="1172"/>
        <end position="1181"/>
    </location>
</feature>
<keyword evidence="3 10" id="KW-0812">Transmembrane</keyword>
<reference evidence="12" key="1">
    <citation type="journal article" date="2020" name="Fungal Divers.">
        <title>Resolving the Mortierellaceae phylogeny through synthesis of multi-gene phylogenetics and phylogenomics.</title>
        <authorList>
            <person name="Vandepol N."/>
            <person name="Liber J."/>
            <person name="Desiro A."/>
            <person name="Na H."/>
            <person name="Kennedy M."/>
            <person name="Barry K."/>
            <person name="Grigoriev I.V."/>
            <person name="Miller A.N."/>
            <person name="O'Donnell K."/>
            <person name="Stajich J.E."/>
            <person name="Bonito G."/>
        </authorList>
    </citation>
    <scope>NUCLEOTIDE SEQUENCE</scope>
    <source>
        <strain evidence="12">NRRL 6426</strain>
    </source>
</reference>
<feature type="region of interest" description="Disordered" evidence="9">
    <location>
        <begin position="1021"/>
        <end position="1045"/>
    </location>
</feature>
<feature type="compositionally biased region" description="Polar residues" evidence="9">
    <location>
        <begin position="1028"/>
        <end position="1045"/>
    </location>
</feature>
<comment type="subcellular location">
    <subcellularLocation>
        <location evidence="1">Endoplasmic reticulum membrane</location>
    </subcellularLocation>
</comment>
<feature type="compositionally biased region" description="Polar residues" evidence="9">
    <location>
        <begin position="698"/>
        <end position="742"/>
    </location>
</feature>